<dbReference type="InterPro" id="IPR037532">
    <property type="entry name" value="FtsI_transpept"/>
</dbReference>
<dbReference type="InterPro" id="IPR001460">
    <property type="entry name" value="PCN-bd_Tpept"/>
</dbReference>
<keyword evidence="6" id="KW-0812">Transmembrane</keyword>
<evidence type="ECO:0000256" key="8">
    <source>
        <dbReference type="ARBA" id="ARBA00022960"/>
    </source>
</evidence>
<feature type="domain" description="Penicillin-binding protein dimerisation" evidence="16">
    <location>
        <begin position="58"/>
        <end position="205"/>
    </location>
</feature>
<reference evidence="17" key="1">
    <citation type="submission" date="2015-10" db="EMBL/GenBank/DDBJ databases">
        <authorList>
            <person name="Gilbert D.G."/>
        </authorList>
    </citation>
    <scope>NUCLEOTIDE SEQUENCE</scope>
</reference>
<keyword evidence="14" id="KW-0961">Cell wall biogenesis/degradation</keyword>
<evidence type="ECO:0000256" key="5">
    <source>
        <dbReference type="ARBA" id="ARBA00022670"/>
    </source>
</evidence>
<dbReference type="HAMAP" id="MF_02080">
    <property type="entry name" value="FtsI_transpept"/>
    <property type="match status" value="1"/>
</dbReference>
<dbReference type="GO" id="GO:0008360">
    <property type="term" value="P:regulation of cell shape"/>
    <property type="evidence" value="ECO:0007669"/>
    <property type="project" value="UniProtKB-KW"/>
</dbReference>
<dbReference type="GO" id="GO:0008658">
    <property type="term" value="F:penicillin binding"/>
    <property type="evidence" value="ECO:0007669"/>
    <property type="project" value="InterPro"/>
</dbReference>
<dbReference type="GO" id="GO:0008955">
    <property type="term" value="F:peptidoglycan glycosyltransferase activity"/>
    <property type="evidence" value="ECO:0007669"/>
    <property type="project" value="InterPro"/>
</dbReference>
<keyword evidence="2" id="KW-1003">Cell membrane</keyword>
<evidence type="ECO:0000256" key="1">
    <source>
        <dbReference type="ARBA" id="ARBA00004370"/>
    </source>
</evidence>
<keyword evidence="4 17" id="KW-0132">Cell division</keyword>
<keyword evidence="17" id="KW-0328">Glycosyltransferase</keyword>
<dbReference type="SUPFAM" id="SSF56519">
    <property type="entry name" value="Penicillin binding protein dimerisation domain"/>
    <property type="match status" value="1"/>
</dbReference>
<name>A0A160TR71_9ZZZZ</name>
<evidence type="ECO:0000256" key="11">
    <source>
        <dbReference type="ARBA" id="ARBA00023136"/>
    </source>
</evidence>
<keyword evidence="8" id="KW-0133">Cell shape</keyword>
<feature type="domain" description="Penicillin-binding protein transpeptidase" evidence="15">
    <location>
        <begin position="247"/>
        <end position="543"/>
    </location>
</feature>
<dbReference type="Pfam" id="PF00905">
    <property type="entry name" value="Transpeptidase"/>
    <property type="match status" value="1"/>
</dbReference>
<comment type="subcellular location">
    <subcellularLocation>
        <location evidence="1">Membrane</location>
    </subcellularLocation>
</comment>
<dbReference type="Gene3D" id="3.30.450.330">
    <property type="match status" value="1"/>
</dbReference>
<dbReference type="InterPro" id="IPR050515">
    <property type="entry name" value="Beta-lactam/transpept"/>
</dbReference>
<dbReference type="EC" id="2.4.1.129" evidence="17"/>
<keyword evidence="13" id="KW-0131">Cell cycle</keyword>
<keyword evidence="11" id="KW-0472">Membrane</keyword>
<evidence type="ECO:0000256" key="6">
    <source>
        <dbReference type="ARBA" id="ARBA00022692"/>
    </source>
</evidence>
<gene>
    <name evidence="17" type="ORF">MGWOODY_XGa2276</name>
</gene>
<dbReference type="PANTHER" id="PTHR30627">
    <property type="entry name" value="PEPTIDOGLYCAN D,D-TRANSPEPTIDASE"/>
    <property type="match status" value="1"/>
</dbReference>
<organism evidence="17">
    <name type="scientific">hydrothermal vent metagenome</name>
    <dbReference type="NCBI Taxonomy" id="652676"/>
    <lineage>
        <taxon>unclassified sequences</taxon>
        <taxon>metagenomes</taxon>
        <taxon>ecological metagenomes</taxon>
    </lineage>
</organism>
<evidence type="ECO:0000256" key="14">
    <source>
        <dbReference type="ARBA" id="ARBA00023316"/>
    </source>
</evidence>
<evidence type="ECO:0000259" key="16">
    <source>
        <dbReference type="Pfam" id="PF03717"/>
    </source>
</evidence>
<dbReference type="AlphaFoldDB" id="A0A160TR71"/>
<dbReference type="GO" id="GO:0000917">
    <property type="term" value="P:division septum assembly"/>
    <property type="evidence" value="ECO:0007669"/>
    <property type="project" value="UniProtKB-KW"/>
</dbReference>
<dbReference type="GO" id="GO:0005886">
    <property type="term" value="C:plasma membrane"/>
    <property type="evidence" value="ECO:0007669"/>
    <property type="project" value="InterPro"/>
</dbReference>
<dbReference type="InterPro" id="IPR005311">
    <property type="entry name" value="PBP_dimer"/>
</dbReference>
<dbReference type="GO" id="GO:0009252">
    <property type="term" value="P:peptidoglycan biosynthetic process"/>
    <property type="evidence" value="ECO:0007669"/>
    <property type="project" value="UniProtKB-KW"/>
</dbReference>
<sequence>MTAQRVEMPTYPGRRLVVLFLFLLGMLLLALRAIELQVFQHDFLQQKGNAHQTRVVNIPAHRGKILDRHGEPLAISTPVDSVWVNPREIELTPKTVSLLSQLLGMKQDEIRSRIEGRAGKGFVYLKRQVPPSLAKQVKALKLAGVRVDREYRRYYPMGEVFGHLLGFTNVDDQGQEGLELAYDDWLTGVGGSKRVIREGRGHVIGDVELIQSAKPGQDLQLSIDGRIQYLAYRELKSAVKAHKAESGSVVVLDPQTGEILAMANQPSFNPNNRRQFRSELYRNRALKDVFEPGSTAKPFTIAAALESGKFMPTTLIDTSPGYYQVSGFPIKDSKNLGKIDLSTIISRSSNVGASKIALQLAPEQLWDVFQKLGFGQPTGTGFPGEVGGVLRDYSQWYPLDRATLAFGYGFSVTALQLAQAYSVLAANGVYRPLSLLASAQAAEPTAVISPQTSLELRQMMRQVVRPHGTGSKAAVEGYDVAGKTGTARKAVGGGYAKDQYVSVFAGMVPVEAPRLVAVVVIHDPKAGKFYGGDVAAPVFSRIVSGALRQLNVAPTVNPGRDNNVAMRKGSEV</sequence>
<dbReference type="InterPro" id="IPR012338">
    <property type="entry name" value="Beta-lactam/transpept-like"/>
</dbReference>
<keyword evidence="7" id="KW-0378">Hydrolase</keyword>
<evidence type="ECO:0000313" key="17">
    <source>
        <dbReference type="EMBL" id="CUS50777.1"/>
    </source>
</evidence>
<evidence type="ECO:0000256" key="13">
    <source>
        <dbReference type="ARBA" id="ARBA00023306"/>
    </source>
</evidence>
<evidence type="ECO:0000256" key="9">
    <source>
        <dbReference type="ARBA" id="ARBA00022984"/>
    </source>
</evidence>
<dbReference type="Pfam" id="PF03717">
    <property type="entry name" value="PBP_dimer"/>
    <property type="match status" value="1"/>
</dbReference>
<protein>
    <submittedName>
        <fullName evidence="17">Cell division protein FtsI [Peptidoglycan synthetase]</fullName>
        <ecNumber evidence="17">2.4.1.129</ecNumber>
    </submittedName>
</protein>
<keyword evidence="12" id="KW-0717">Septation</keyword>
<keyword evidence="9" id="KW-0573">Peptidoglycan synthesis</keyword>
<dbReference type="Gene3D" id="3.90.1310.10">
    <property type="entry name" value="Penicillin-binding protein 2a (Domain 2)"/>
    <property type="match status" value="1"/>
</dbReference>
<evidence type="ECO:0000256" key="10">
    <source>
        <dbReference type="ARBA" id="ARBA00022989"/>
    </source>
</evidence>
<keyword evidence="3" id="KW-0997">Cell inner membrane</keyword>
<dbReference type="GO" id="GO:0071555">
    <property type="term" value="P:cell wall organization"/>
    <property type="evidence" value="ECO:0007669"/>
    <property type="project" value="UniProtKB-KW"/>
</dbReference>
<evidence type="ECO:0000259" key="15">
    <source>
        <dbReference type="Pfam" id="PF00905"/>
    </source>
</evidence>
<evidence type="ECO:0000256" key="2">
    <source>
        <dbReference type="ARBA" id="ARBA00022475"/>
    </source>
</evidence>
<dbReference type="Gene3D" id="1.10.150.770">
    <property type="match status" value="1"/>
</dbReference>
<proteinExistence type="inferred from homology"/>
<keyword evidence="5" id="KW-0645">Protease</keyword>
<accession>A0A160TR71</accession>
<dbReference type="EMBL" id="CZRL01000039">
    <property type="protein sequence ID" value="CUS50777.1"/>
    <property type="molecule type" value="Genomic_DNA"/>
</dbReference>
<keyword evidence="10" id="KW-1133">Transmembrane helix</keyword>
<dbReference type="Gene3D" id="3.40.710.10">
    <property type="entry name" value="DD-peptidase/beta-lactamase superfamily"/>
    <property type="match status" value="1"/>
</dbReference>
<dbReference type="InterPro" id="IPR036138">
    <property type="entry name" value="PBP_dimer_sf"/>
</dbReference>
<evidence type="ECO:0000256" key="12">
    <source>
        <dbReference type="ARBA" id="ARBA00023210"/>
    </source>
</evidence>
<dbReference type="GO" id="GO:0006508">
    <property type="term" value="P:proteolysis"/>
    <property type="evidence" value="ECO:0007669"/>
    <property type="project" value="UniProtKB-KW"/>
</dbReference>
<dbReference type="GO" id="GO:0008233">
    <property type="term" value="F:peptidase activity"/>
    <property type="evidence" value="ECO:0007669"/>
    <property type="project" value="UniProtKB-KW"/>
</dbReference>
<evidence type="ECO:0000256" key="3">
    <source>
        <dbReference type="ARBA" id="ARBA00022519"/>
    </source>
</evidence>
<dbReference type="SUPFAM" id="SSF56601">
    <property type="entry name" value="beta-lactamase/transpeptidase-like"/>
    <property type="match status" value="1"/>
</dbReference>
<keyword evidence="17" id="KW-0808">Transferase</keyword>
<evidence type="ECO:0000256" key="4">
    <source>
        <dbReference type="ARBA" id="ARBA00022618"/>
    </source>
</evidence>
<dbReference type="PANTHER" id="PTHR30627:SF1">
    <property type="entry name" value="PEPTIDOGLYCAN D,D-TRANSPEPTIDASE FTSI"/>
    <property type="match status" value="1"/>
</dbReference>
<evidence type="ECO:0000256" key="7">
    <source>
        <dbReference type="ARBA" id="ARBA00022801"/>
    </source>
</evidence>